<dbReference type="AlphaFoldDB" id="A0A1V8SHD0"/>
<dbReference type="InterPro" id="IPR050432">
    <property type="entry name" value="FAD-linked_Oxidoreductases_BP"/>
</dbReference>
<feature type="domain" description="FAD-binding PCMH-type" evidence="3">
    <location>
        <begin position="137"/>
        <end position="317"/>
    </location>
</feature>
<gene>
    <name evidence="4" type="ORF">B0A48_15527</name>
</gene>
<keyword evidence="5" id="KW-1185">Reference proteome</keyword>
<dbReference type="STRING" id="1507870.A0A1V8SHD0"/>
<dbReference type="Pfam" id="PF08031">
    <property type="entry name" value="BBE"/>
    <property type="match status" value="1"/>
</dbReference>
<dbReference type="PROSITE" id="PS51387">
    <property type="entry name" value="FAD_PCMH"/>
    <property type="match status" value="1"/>
</dbReference>
<name>A0A1V8SHD0_9PEZI</name>
<dbReference type="InterPro" id="IPR012951">
    <property type="entry name" value="BBE"/>
</dbReference>
<dbReference type="InParanoid" id="A0A1V8SHD0"/>
<sequence>MGEDLDRKKLGAVGQFSSIFKFADVDVSVSKSTPVTYNLQGPGHCKVFPGDAKWPSPASRAALKLVTGGALLKPLPQASVCYTNTGGSVIAAKCQAMTESWTDPLAQLDDPLEMLSAPYQGMTCQPPTIFNRTNTCLQGGYSTYVVKITDVAQIQLAINFARNTGIRLVIRNTGHDFSGKSGGAGALSIWTHHLKDVVYLPTYKDSSYTGPAIKVGVGVQGFELHAVMDKLGLIALGEECPTVGTAGGWIQGGGHSPVSCLWGMGADHALGFEVVTADGRFVTANKKTNPYLYRALRGGGGGTFGVVTSVIMRVHKDIPVTAVSWNYGTGPNVTAATFSAAFKDYLTTFPEGANSGIYSYWNVFNFGGSMTFSMSPYFAAGKSLAETKALIEPHFVKLKFLGIPVTPIYTTFPGFYAAYNASFPVEAVNDKGIVTASRGKHDTSVNPAWRTGIAYLITGFPHADLYAAGTELLAERENFTRGTMETWRKLTPGSGASLNEGHRIQPNFQWAFWGSHYPRLLEIKKRYDPFNLFYATTGVGSEFFEVRSETGYPDENGRLRVKAKPEMYFAEGPDLCRGE</sequence>
<dbReference type="InterPro" id="IPR016166">
    <property type="entry name" value="FAD-bd_PCMH"/>
</dbReference>
<dbReference type="Proteomes" id="UP000192596">
    <property type="component" value="Unassembled WGS sequence"/>
</dbReference>
<protein>
    <recommendedName>
        <fullName evidence="3">FAD-binding PCMH-type domain-containing protein</fullName>
    </recommendedName>
</protein>
<keyword evidence="2" id="KW-0560">Oxidoreductase</keyword>
<dbReference type="GO" id="GO:0016491">
    <property type="term" value="F:oxidoreductase activity"/>
    <property type="evidence" value="ECO:0007669"/>
    <property type="project" value="UniProtKB-KW"/>
</dbReference>
<reference evidence="5" key="1">
    <citation type="submission" date="2017-03" db="EMBL/GenBank/DDBJ databases">
        <title>Genomes of endolithic fungi from Antarctica.</title>
        <authorList>
            <person name="Coleine C."/>
            <person name="Masonjones S."/>
            <person name="Stajich J.E."/>
        </authorList>
    </citation>
    <scope>NUCLEOTIDE SEQUENCE [LARGE SCALE GENOMIC DNA]</scope>
    <source>
        <strain evidence="5">CCFEE 5527</strain>
    </source>
</reference>
<dbReference type="InterPro" id="IPR036318">
    <property type="entry name" value="FAD-bd_PCMH-like_sf"/>
</dbReference>
<dbReference type="PANTHER" id="PTHR13878:SF91">
    <property type="entry name" value="FAD BINDING DOMAIN PROTEIN (AFU_ORTHOLOGUE AFUA_6G12070)-RELATED"/>
    <property type="match status" value="1"/>
</dbReference>
<dbReference type="EMBL" id="NAJO01000047">
    <property type="protein sequence ID" value="OQN98251.1"/>
    <property type="molecule type" value="Genomic_DNA"/>
</dbReference>
<dbReference type="Gene3D" id="3.30.465.10">
    <property type="match status" value="2"/>
</dbReference>
<dbReference type="InterPro" id="IPR006094">
    <property type="entry name" value="Oxid_FAD_bind_N"/>
</dbReference>
<evidence type="ECO:0000313" key="5">
    <source>
        <dbReference type="Proteomes" id="UP000192596"/>
    </source>
</evidence>
<dbReference type="GO" id="GO:0071949">
    <property type="term" value="F:FAD binding"/>
    <property type="evidence" value="ECO:0007669"/>
    <property type="project" value="InterPro"/>
</dbReference>
<comment type="similarity">
    <text evidence="1">Belongs to the oxygen-dependent FAD-linked oxidoreductase family.</text>
</comment>
<dbReference type="Pfam" id="PF01565">
    <property type="entry name" value="FAD_binding_4"/>
    <property type="match status" value="1"/>
</dbReference>
<dbReference type="OrthoDB" id="9983560at2759"/>
<dbReference type="SUPFAM" id="SSF56176">
    <property type="entry name" value="FAD-binding/transporter-associated domain-like"/>
    <property type="match status" value="1"/>
</dbReference>
<dbReference type="PANTHER" id="PTHR13878">
    <property type="entry name" value="GULONOLACTONE OXIDASE"/>
    <property type="match status" value="1"/>
</dbReference>
<accession>A0A1V8SHD0</accession>
<proteinExistence type="inferred from homology"/>
<comment type="caution">
    <text evidence="4">The sequence shown here is derived from an EMBL/GenBank/DDBJ whole genome shotgun (WGS) entry which is preliminary data.</text>
</comment>
<evidence type="ECO:0000256" key="1">
    <source>
        <dbReference type="ARBA" id="ARBA00005466"/>
    </source>
</evidence>
<evidence type="ECO:0000313" key="4">
    <source>
        <dbReference type="EMBL" id="OQN98251.1"/>
    </source>
</evidence>
<organism evidence="4 5">
    <name type="scientific">Cryoendolithus antarcticus</name>
    <dbReference type="NCBI Taxonomy" id="1507870"/>
    <lineage>
        <taxon>Eukaryota</taxon>
        <taxon>Fungi</taxon>
        <taxon>Dikarya</taxon>
        <taxon>Ascomycota</taxon>
        <taxon>Pezizomycotina</taxon>
        <taxon>Dothideomycetes</taxon>
        <taxon>Dothideomycetidae</taxon>
        <taxon>Cladosporiales</taxon>
        <taxon>Cladosporiaceae</taxon>
        <taxon>Cryoendolithus</taxon>
    </lineage>
</organism>
<evidence type="ECO:0000256" key="2">
    <source>
        <dbReference type="ARBA" id="ARBA00023002"/>
    </source>
</evidence>
<dbReference type="InterPro" id="IPR016169">
    <property type="entry name" value="FAD-bd_PCMH_sub2"/>
</dbReference>
<evidence type="ECO:0000259" key="3">
    <source>
        <dbReference type="PROSITE" id="PS51387"/>
    </source>
</evidence>